<dbReference type="InterPro" id="IPR050937">
    <property type="entry name" value="TEC1_TEAD_TF"/>
</dbReference>
<evidence type="ECO:0000313" key="10">
    <source>
        <dbReference type="Ensembl" id="ENSSANP00000061007.1"/>
    </source>
</evidence>
<feature type="compositionally biased region" description="Basic and acidic residues" evidence="8">
    <location>
        <begin position="15"/>
        <end position="28"/>
    </location>
</feature>
<dbReference type="PIRSF" id="PIRSF002603">
    <property type="entry name" value="TEF"/>
    <property type="match status" value="1"/>
</dbReference>
<evidence type="ECO:0000256" key="1">
    <source>
        <dbReference type="ARBA" id="ARBA00004123"/>
    </source>
</evidence>
<dbReference type="Proteomes" id="UP000472260">
    <property type="component" value="Unassembled WGS sequence"/>
</dbReference>
<name>A0A671PXN0_9TELE</name>
<keyword evidence="4 6" id="KW-0804">Transcription</keyword>
<proteinExistence type="predicted"/>
<feature type="DNA-binding region" description="TEA" evidence="7">
    <location>
        <begin position="28"/>
        <end position="104"/>
    </location>
</feature>
<dbReference type="PRINTS" id="PR00065">
    <property type="entry name" value="TEADOMAIN"/>
</dbReference>
<evidence type="ECO:0000256" key="5">
    <source>
        <dbReference type="ARBA" id="ARBA00023242"/>
    </source>
</evidence>
<feature type="compositionally biased region" description="Low complexity" evidence="8">
    <location>
        <begin position="1"/>
        <end position="11"/>
    </location>
</feature>
<feature type="region of interest" description="Disordered" evidence="8">
    <location>
        <begin position="1"/>
        <end position="31"/>
    </location>
</feature>
<comment type="subcellular location">
    <subcellularLocation>
        <location evidence="1 6">Nucleus</location>
    </subcellularLocation>
</comment>
<keyword evidence="2 6" id="KW-0805">Transcription regulation</keyword>
<dbReference type="GO" id="GO:0035329">
    <property type="term" value="P:hippo signaling"/>
    <property type="evidence" value="ECO:0007669"/>
    <property type="project" value="InterPro"/>
</dbReference>
<evidence type="ECO:0000256" key="6">
    <source>
        <dbReference type="PIRNR" id="PIRNR002603"/>
    </source>
</evidence>
<evidence type="ECO:0000256" key="4">
    <source>
        <dbReference type="ARBA" id="ARBA00023163"/>
    </source>
</evidence>
<dbReference type="AlphaFoldDB" id="A0A671PXN0"/>
<dbReference type="GO" id="GO:0005634">
    <property type="term" value="C:nucleus"/>
    <property type="evidence" value="ECO:0007669"/>
    <property type="project" value="UniProtKB-SubCell"/>
</dbReference>
<sequence>IDPSSWSGSESSAEDIERMSDSADKPIDSDAEGVWSPDIEQSFQEALAIYPPCGRRKIILSDEGKMYGRNELIARYIKLRTGKTRTRKQVSSHIQVLARRKSREFHSKLKVCAFLLLGLWLPCVSLPVSCECLVALIPYVVPLNFRLLVFLFLNLLCLCFSIKPFAQQAYAIQPAVTTTISSYEPPTAPAPTVPAWQGRSVGTSKLRLVEFSAFLEHQRDPDSYNKHLFLHIGQTNHSYNDALLESVDIRQIYDKFPEKKGGLKELFGKGPQNSFFLIKFWADLNCNIQDETGAFYGVSSQYESPENMTITCSTKVCSFGKQVVEKVETEYARFENGRFVYRISRSPMCEYMINFIHKLKHLPEKYMMNSVLENFTILLVVTNRDTQETLLCMACVFEVSNSEHGAQHHIYRLVKE</sequence>
<evidence type="ECO:0000256" key="2">
    <source>
        <dbReference type="ARBA" id="ARBA00023015"/>
    </source>
</evidence>
<organism evidence="10 11">
    <name type="scientific">Sinocyclocheilus anshuiensis</name>
    <dbReference type="NCBI Taxonomy" id="1608454"/>
    <lineage>
        <taxon>Eukaryota</taxon>
        <taxon>Metazoa</taxon>
        <taxon>Chordata</taxon>
        <taxon>Craniata</taxon>
        <taxon>Vertebrata</taxon>
        <taxon>Euteleostomi</taxon>
        <taxon>Actinopterygii</taxon>
        <taxon>Neopterygii</taxon>
        <taxon>Teleostei</taxon>
        <taxon>Ostariophysi</taxon>
        <taxon>Cypriniformes</taxon>
        <taxon>Cyprinidae</taxon>
        <taxon>Cyprininae</taxon>
        <taxon>Sinocyclocheilus</taxon>
    </lineage>
</organism>
<dbReference type="GO" id="GO:0048568">
    <property type="term" value="P:embryonic organ development"/>
    <property type="evidence" value="ECO:0007669"/>
    <property type="project" value="TreeGrafter"/>
</dbReference>
<dbReference type="SMART" id="SM00426">
    <property type="entry name" value="TEA"/>
    <property type="match status" value="1"/>
</dbReference>
<dbReference type="InterPro" id="IPR016361">
    <property type="entry name" value="TEF_metazoa"/>
</dbReference>
<dbReference type="PANTHER" id="PTHR11834">
    <property type="entry name" value="TRANSCRIPTIONAL ENHANCER FACTOR TEF RELATED"/>
    <property type="match status" value="1"/>
</dbReference>
<dbReference type="GO" id="GO:0000978">
    <property type="term" value="F:RNA polymerase II cis-regulatory region sequence-specific DNA binding"/>
    <property type="evidence" value="ECO:0007669"/>
    <property type="project" value="TreeGrafter"/>
</dbReference>
<dbReference type="GO" id="GO:0000981">
    <property type="term" value="F:DNA-binding transcription factor activity, RNA polymerase II-specific"/>
    <property type="evidence" value="ECO:0007669"/>
    <property type="project" value="TreeGrafter"/>
</dbReference>
<keyword evidence="3 6" id="KW-0238">DNA-binding</keyword>
<keyword evidence="5 6" id="KW-0539">Nucleus</keyword>
<dbReference type="Gene3D" id="2.70.50.80">
    <property type="match status" value="1"/>
</dbReference>
<dbReference type="PANTHER" id="PTHR11834:SF4">
    <property type="entry name" value="TRANSCRIPTIONAL ENHANCER FACTOR TEF-1"/>
    <property type="match status" value="1"/>
</dbReference>
<dbReference type="InterPro" id="IPR000818">
    <property type="entry name" value="TEA/ATTS_dom"/>
</dbReference>
<dbReference type="GO" id="GO:0005667">
    <property type="term" value="C:transcription regulator complex"/>
    <property type="evidence" value="ECO:0007669"/>
    <property type="project" value="TreeGrafter"/>
</dbReference>
<keyword evidence="11" id="KW-1185">Reference proteome</keyword>
<dbReference type="Pfam" id="PF17725">
    <property type="entry name" value="YBD"/>
    <property type="match status" value="1"/>
</dbReference>
<evidence type="ECO:0000256" key="7">
    <source>
        <dbReference type="PROSITE-ProRule" id="PRU00505"/>
    </source>
</evidence>
<dbReference type="PROSITE" id="PS51088">
    <property type="entry name" value="TEA_2"/>
    <property type="match status" value="1"/>
</dbReference>
<reference evidence="10" key="1">
    <citation type="submission" date="2025-08" db="UniProtKB">
        <authorList>
            <consortium name="Ensembl"/>
        </authorList>
    </citation>
    <scope>IDENTIFICATION</scope>
</reference>
<reference evidence="10" key="2">
    <citation type="submission" date="2025-09" db="UniProtKB">
        <authorList>
            <consortium name="Ensembl"/>
        </authorList>
    </citation>
    <scope>IDENTIFICATION</scope>
</reference>
<evidence type="ECO:0000256" key="3">
    <source>
        <dbReference type="ARBA" id="ARBA00023125"/>
    </source>
</evidence>
<dbReference type="Pfam" id="PF01285">
    <property type="entry name" value="TEA"/>
    <property type="match status" value="1"/>
</dbReference>
<dbReference type="Gene3D" id="6.10.20.40">
    <property type="entry name" value="TEA/ATTS domain"/>
    <property type="match status" value="1"/>
</dbReference>
<dbReference type="InterPro" id="IPR038096">
    <property type="entry name" value="TEA/ATTS_sf"/>
</dbReference>
<dbReference type="FunFam" id="2.70.50.80:FF:000001">
    <property type="entry name" value="Transcriptional enhancer factor TEF-1, putative"/>
    <property type="match status" value="1"/>
</dbReference>
<evidence type="ECO:0000259" key="9">
    <source>
        <dbReference type="PROSITE" id="PS51088"/>
    </source>
</evidence>
<dbReference type="Ensembl" id="ENSSANT00000064889.1">
    <property type="protein sequence ID" value="ENSSANP00000061007.1"/>
    <property type="gene ID" value="ENSSANG00000030240.1"/>
</dbReference>
<dbReference type="InterPro" id="IPR041086">
    <property type="entry name" value="YBD"/>
</dbReference>
<protein>
    <submittedName>
        <fullName evidence="10">Transcriptional enhancer factor TEF-1-like</fullName>
    </submittedName>
</protein>
<evidence type="ECO:0000313" key="11">
    <source>
        <dbReference type="Proteomes" id="UP000472260"/>
    </source>
</evidence>
<dbReference type="PROSITE" id="PS00554">
    <property type="entry name" value="TEA_1"/>
    <property type="match status" value="1"/>
</dbReference>
<accession>A0A671PXN0</accession>
<gene>
    <name evidence="10" type="primary">LOC107686847</name>
</gene>
<feature type="domain" description="TEA" evidence="9">
    <location>
        <begin position="28"/>
        <end position="104"/>
    </location>
</feature>
<evidence type="ECO:0000256" key="8">
    <source>
        <dbReference type="SAM" id="MobiDB-lite"/>
    </source>
</evidence>